<feature type="compositionally biased region" description="Polar residues" evidence="2">
    <location>
        <begin position="7"/>
        <end position="19"/>
    </location>
</feature>
<feature type="compositionally biased region" description="Polar residues" evidence="2">
    <location>
        <begin position="492"/>
        <end position="502"/>
    </location>
</feature>
<reference evidence="3 4" key="1">
    <citation type="submission" date="2017-10" db="EMBL/GenBank/DDBJ databases">
        <title>Comparative genomics in systemic dimorphic fungi from Ajellomycetaceae.</title>
        <authorList>
            <person name="Munoz J.F."/>
            <person name="Mcewen J.G."/>
            <person name="Clay O.K."/>
            <person name="Cuomo C.A."/>
        </authorList>
    </citation>
    <scope>NUCLEOTIDE SEQUENCE [LARGE SCALE GENOMIC DNA]</scope>
    <source>
        <strain evidence="3 4">UAMH4076</strain>
    </source>
</reference>
<feature type="compositionally biased region" description="Low complexity" evidence="2">
    <location>
        <begin position="259"/>
        <end position="284"/>
    </location>
</feature>
<evidence type="ECO:0000313" key="4">
    <source>
        <dbReference type="Proteomes" id="UP000226031"/>
    </source>
</evidence>
<dbReference type="Pfam" id="PF11496">
    <property type="entry name" value="HDA2-3"/>
    <property type="match status" value="1"/>
</dbReference>
<evidence type="ECO:0000256" key="2">
    <source>
        <dbReference type="SAM" id="MobiDB-lite"/>
    </source>
</evidence>
<organism evidence="3 4">
    <name type="scientific">[Emmonsia] crescens</name>
    <dbReference type="NCBI Taxonomy" id="73230"/>
    <lineage>
        <taxon>Eukaryota</taxon>
        <taxon>Fungi</taxon>
        <taxon>Dikarya</taxon>
        <taxon>Ascomycota</taxon>
        <taxon>Pezizomycotina</taxon>
        <taxon>Eurotiomycetes</taxon>
        <taxon>Eurotiomycetidae</taxon>
        <taxon>Onygenales</taxon>
        <taxon>Ajellomycetaceae</taxon>
        <taxon>Emergomyces</taxon>
    </lineage>
</organism>
<feature type="compositionally biased region" description="Low complexity" evidence="2">
    <location>
        <begin position="110"/>
        <end position="120"/>
    </location>
</feature>
<feature type="region of interest" description="Disordered" evidence="2">
    <location>
        <begin position="1191"/>
        <end position="1243"/>
    </location>
</feature>
<accession>A0A2B7ZFJ6</accession>
<dbReference type="VEuPathDB" id="FungiDB:EMCG_03840"/>
<dbReference type="AlphaFoldDB" id="A0A2B7ZFJ6"/>
<dbReference type="Gene3D" id="3.40.50.12360">
    <property type="match status" value="1"/>
</dbReference>
<dbReference type="Proteomes" id="UP000226031">
    <property type="component" value="Unassembled WGS sequence"/>
</dbReference>
<dbReference type="EMBL" id="PDND01000095">
    <property type="protein sequence ID" value="PGH32365.1"/>
    <property type="molecule type" value="Genomic_DNA"/>
</dbReference>
<feature type="compositionally biased region" description="Polar residues" evidence="2">
    <location>
        <begin position="389"/>
        <end position="400"/>
    </location>
</feature>
<protein>
    <recommendedName>
        <fullName evidence="5">Chromo domain-containing protein</fullName>
    </recommendedName>
</protein>
<name>A0A2B7ZFJ6_9EURO</name>
<feature type="compositionally biased region" description="Polar residues" evidence="2">
    <location>
        <begin position="131"/>
        <end position="146"/>
    </location>
</feature>
<feature type="region of interest" description="Disordered" evidence="2">
    <location>
        <begin position="486"/>
        <end position="520"/>
    </location>
</feature>
<dbReference type="GO" id="GO:0070823">
    <property type="term" value="C:HDA1 complex"/>
    <property type="evidence" value="ECO:0007669"/>
    <property type="project" value="InterPro"/>
</dbReference>
<evidence type="ECO:0000313" key="3">
    <source>
        <dbReference type="EMBL" id="PGH32365.1"/>
    </source>
</evidence>
<feature type="region of interest" description="Disordered" evidence="2">
    <location>
        <begin position="389"/>
        <end position="462"/>
    </location>
</feature>
<evidence type="ECO:0000256" key="1">
    <source>
        <dbReference type="SAM" id="Coils"/>
    </source>
</evidence>
<dbReference type="InterPro" id="IPR038609">
    <property type="entry name" value="HDA1_su2/3_sf"/>
</dbReference>
<evidence type="ECO:0008006" key="5">
    <source>
        <dbReference type="Google" id="ProtNLM"/>
    </source>
</evidence>
<feature type="compositionally biased region" description="Low complexity" evidence="2">
    <location>
        <begin position="148"/>
        <end position="168"/>
    </location>
</feature>
<feature type="compositionally biased region" description="Low complexity" evidence="2">
    <location>
        <begin position="25"/>
        <end position="38"/>
    </location>
</feature>
<feature type="compositionally biased region" description="Low complexity" evidence="2">
    <location>
        <begin position="176"/>
        <end position="189"/>
    </location>
</feature>
<feature type="coiled-coil region" evidence="1">
    <location>
        <begin position="986"/>
        <end position="1149"/>
    </location>
</feature>
<keyword evidence="4" id="KW-1185">Reference proteome</keyword>
<proteinExistence type="predicted"/>
<comment type="caution">
    <text evidence="3">The sequence shown here is derived from an EMBL/GenBank/DDBJ whole genome shotgun (WGS) entry which is preliminary data.</text>
</comment>
<dbReference type="STRING" id="73230.A0A2B7ZFJ6"/>
<dbReference type="InterPro" id="IPR021006">
    <property type="entry name" value="Hda2/3"/>
</dbReference>
<feature type="region of interest" description="Disordered" evidence="2">
    <location>
        <begin position="96"/>
        <end position="190"/>
    </location>
</feature>
<feature type="region of interest" description="Disordered" evidence="2">
    <location>
        <begin position="254"/>
        <end position="292"/>
    </location>
</feature>
<feature type="compositionally biased region" description="Polar residues" evidence="2">
    <location>
        <begin position="437"/>
        <end position="454"/>
    </location>
</feature>
<sequence>MGKTRKPTTSTTAHIVSSSRKSRNTISTQESTTTGSESLVQLSDEVSVNSDREFPIKSILDESRDKYLIAWEGPYEPTWEPKHFANDVAIQTWENKKKRTESVANKPGDADQQSSLDSASTNSAVGPPSTVPETQQAGFSQNSVLSTAAAGSQLSSNSSQGSSASGSLYCPETSDQATQSSGGASTQSQHQILTRGALQVCSRQSIHNPAISAQIEQNSTSRSVQSSSHCSLQFIRPNSRSELLNRLRPLAPRYKLPASHNSSSSSSSADPSQTTSTSNISSGSIRLQGTHGYRTRCEADSALRYANSNSNNSGTTIEIAETPPARLSLYHSQSTGESHPSLSHSTLSRISIHHSPSQTSLLDDHLVYETPVHPVGIPLNSTVRTVPESVQQDISTQSSKPAIKKKTHSLSRNSNSISVSTSSHLSLKSKASQAANISRSSIINMNESSPTSGTPNPPMTMEEACRNNPGTNFREKMRFIRAHERSLIREPQSASASVTPSSAGDIEPSQPAPARDGVSPLNIRVDKEPHTHPPHVMATAETPSPFIAPHALHYNVENPVTVAELLAESQPNLAGEAELPEVSAEPIDEPVTAAALEPTAPSIEEGSEPQPVGIKLGPMEFAVPLSMDARVKDDYDITLSAESRTIRKFLGESSSLETDMGSSGLEYDTHILKIRKMINRLNNITTHPDLNDQAAAAGANPAKEAAWAEYSSSKFQFLGYLIDAALDDDLHIIIVARTDKAAKIVENYLIGKEFTYTQQATDKSGDVELSLSKGQLSFAIRSATDDRILQPYKTPAAIISLDNSFDAENSAIRQIRTEWSTNGKLLPVIRLLVSNTLEHVERCLPEASEINRLRLLVKYTRDFSGTAGELQDDALGVQENAEEVVLYLKMDPATRDWPLAVVELIPVETPGGTPPALEAEELRSMLSSRQKRLLENDEGEADNQIKRQRMTPFQDITHISDSMKGQTQTQDEADSHLSEQSLVQAKNAMEFEVSQLQTALEKMKTNLQTTEKSFSQLQHRYETRLNNYHKLRQELDEALEASQKSSERLERQKNEISKLKDEKAALTKELDEARTTIKEGGGTDAELEKAREEVRRLIKENASLQRTVQQERSQTEYTRQQYQNASTAAAQTAMELRQLEEELGEMKAKAAGDLTKLKQLRLQNDEQTHLARIKELEMTLAQRDEMLNRKEEELRELKKNRPSTRATSLQPRSPKWGASRPASPGPNNVPGGNLRGSALRFPC</sequence>
<keyword evidence="1" id="KW-0175">Coiled coil</keyword>
<feature type="region of interest" description="Disordered" evidence="2">
    <location>
        <begin position="1"/>
        <end position="46"/>
    </location>
</feature>
<gene>
    <name evidence="3" type="ORF">GX50_04845</name>
</gene>
<feature type="compositionally biased region" description="Low complexity" evidence="2">
    <location>
        <begin position="410"/>
        <end position="436"/>
    </location>
</feature>